<keyword evidence="2" id="KW-1185">Reference proteome</keyword>
<gene>
    <name evidence="1" type="ORF">K4L44_10805</name>
</gene>
<sequence length="201" mass="23620">MDSSRYTEIRSQMHQIFQRAFQWDRIPQAQIVGSAQKLGLWKNNTLHFPEEEDRAIFFEYCFYEKLSPQGAQIVQYTNENEEKIAASMTQSIHSLYEVVACKRESNEVILKDLLNPKGGEISMVDINLSHANAEEMIFYTRLLPFENHHISTGLVLTFSKKSCHKTIIEKEKIELKKRRKLSSPERYQWAFLSYVKHTRNS</sequence>
<organism evidence="1 2">
    <name type="scientific">Halosquirtibacter laminarini</name>
    <dbReference type="NCBI Taxonomy" id="3374600"/>
    <lineage>
        <taxon>Bacteria</taxon>
        <taxon>Pseudomonadati</taxon>
        <taxon>Bacteroidota</taxon>
        <taxon>Bacteroidia</taxon>
        <taxon>Marinilabiliales</taxon>
        <taxon>Prolixibacteraceae</taxon>
        <taxon>Halosquirtibacter</taxon>
    </lineage>
</organism>
<dbReference type="EMBL" id="CP081303">
    <property type="protein sequence ID" value="QZE13078.1"/>
    <property type="molecule type" value="Genomic_DNA"/>
</dbReference>
<evidence type="ECO:0000313" key="1">
    <source>
        <dbReference type="EMBL" id="QZE13078.1"/>
    </source>
</evidence>
<accession>A0AC61NC38</accession>
<protein>
    <submittedName>
        <fullName evidence="1">Uncharacterized protein</fullName>
    </submittedName>
</protein>
<dbReference type="Proteomes" id="UP000826212">
    <property type="component" value="Chromosome"/>
</dbReference>
<reference evidence="1" key="1">
    <citation type="submission" date="2021-08" db="EMBL/GenBank/DDBJ databases">
        <title>Novel anaerobic bacterium isolated from sea squirt in East Sea, Republic of Korea.</title>
        <authorList>
            <person name="Nguyen T.H."/>
            <person name="Li Z."/>
            <person name="Lee Y.-J."/>
            <person name="Ko J."/>
            <person name="Kim S.-G."/>
        </authorList>
    </citation>
    <scope>NUCLEOTIDE SEQUENCE</scope>
    <source>
        <strain evidence="1">KCTC 25031</strain>
    </source>
</reference>
<evidence type="ECO:0000313" key="2">
    <source>
        <dbReference type="Proteomes" id="UP000826212"/>
    </source>
</evidence>
<proteinExistence type="predicted"/>
<name>A0AC61NC38_9BACT</name>